<keyword evidence="7 11" id="KW-1133">Transmembrane helix</keyword>
<evidence type="ECO:0000256" key="7">
    <source>
        <dbReference type="ARBA" id="ARBA00022989"/>
    </source>
</evidence>
<dbReference type="GO" id="GO:0015123">
    <property type="term" value="F:acetate transmembrane transporter activity"/>
    <property type="evidence" value="ECO:0007669"/>
    <property type="project" value="TreeGrafter"/>
</dbReference>
<keyword evidence="3" id="KW-0813">Transport</keyword>
<evidence type="ECO:0000256" key="9">
    <source>
        <dbReference type="RuleBase" id="RU362091"/>
    </source>
</evidence>
<dbReference type="PROSITE" id="PS50283">
    <property type="entry name" value="NA_SOLUT_SYMP_3"/>
    <property type="match status" value="1"/>
</dbReference>
<dbReference type="InterPro" id="IPR050277">
    <property type="entry name" value="Sodium:Solute_Symporter"/>
</dbReference>
<dbReference type="RefSeq" id="WP_197351205.1">
    <property type="nucleotide sequence ID" value="NZ_CP048882.1"/>
</dbReference>
<dbReference type="PANTHER" id="PTHR48086">
    <property type="entry name" value="SODIUM/PROLINE SYMPORTER-RELATED"/>
    <property type="match status" value="1"/>
</dbReference>
<feature type="transmembrane region" description="Helical" evidence="11">
    <location>
        <begin position="66"/>
        <end position="93"/>
    </location>
</feature>
<dbReference type="Proteomes" id="UP000595046">
    <property type="component" value="Chromosome"/>
</dbReference>
<dbReference type="InterPro" id="IPR038377">
    <property type="entry name" value="Na/Glc_symporter_sf"/>
</dbReference>
<accession>A0A7T1T6U1</accession>
<feature type="transmembrane region" description="Helical" evidence="11">
    <location>
        <begin position="282"/>
        <end position="304"/>
    </location>
</feature>
<evidence type="ECO:0000256" key="1">
    <source>
        <dbReference type="ARBA" id="ARBA00004651"/>
    </source>
</evidence>
<evidence type="ECO:0000256" key="2">
    <source>
        <dbReference type="ARBA" id="ARBA00006434"/>
    </source>
</evidence>
<gene>
    <name evidence="12" type="ORF">G4Z16_14635</name>
</gene>
<dbReference type="GO" id="GO:0015293">
    <property type="term" value="F:symporter activity"/>
    <property type="evidence" value="ECO:0007669"/>
    <property type="project" value="UniProtKB-KW"/>
</dbReference>
<feature type="transmembrane region" description="Helical" evidence="11">
    <location>
        <begin position="455"/>
        <end position="473"/>
    </location>
</feature>
<comment type="subcellular location">
    <subcellularLocation>
        <location evidence="1">Cell membrane</location>
        <topology evidence="1">Multi-pass membrane protein</topology>
    </subcellularLocation>
</comment>
<evidence type="ECO:0000256" key="8">
    <source>
        <dbReference type="ARBA" id="ARBA00023136"/>
    </source>
</evidence>
<dbReference type="GO" id="GO:0006847">
    <property type="term" value="P:plasma membrane acetate transport"/>
    <property type="evidence" value="ECO:0007669"/>
    <property type="project" value="TreeGrafter"/>
</dbReference>
<evidence type="ECO:0000313" key="12">
    <source>
        <dbReference type="EMBL" id="QPP07413.1"/>
    </source>
</evidence>
<keyword evidence="5 11" id="KW-0812">Transmembrane</keyword>
<feature type="region of interest" description="Disordered" evidence="10">
    <location>
        <begin position="517"/>
        <end position="542"/>
    </location>
</feature>
<feature type="transmembrane region" description="Helical" evidence="11">
    <location>
        <begin position="345"/>
        <end position="373"/>
    </location>
</feature>
<feature type="transmembrane region" description="Helical" evidence="11">
    <location>
        <begin position="393"/>
        <end position="412"/>
    </location>
</feature>
<name>A0A7T1T6U1_9ACTN</name>
<evidence type="ECO:0000256" key="5">
    <source>
        <dbReference type="ARBA" id="ARBA00022692"/>
    </source>
</evidence>
<feature type="transmembrane region" description="Helical" evidence="11">
    <location>
        <begin position="485"/>
        <end position="507"/>
    </location>
</feature>
<dbReference type="EMBL" id="CP048882">
    <property type="protein sequence ID" value="QPP07413.1"/>
    <property type="molecule type" value="Genomic_DNA"/>
</dbReference>
<evidence type="ECO:0000256" key="11">
    <source>
        <dbReference type="SAM" id="Phobius"/>
    </source>
</evidence>
<dbReference type="Pfam" id="PF00474">
    <property type="entry name" value="SSF"/>
    <property type="match status" value="1"/>
</dbReference>
<protein>
    <submittedName>
        <fullName evidence="12">Cation acetate symporter</fullName>
    </submittedName>
</protein>
<evidence type="ECO:0000256" key="4">
    <source>
        <dbReference type="ARBA" id="ARBA00022475"/>
    </source>
</evidence>
<feature type="transmembrane region" description="Helical" evidence="11">
    <location>
        <begin position="9"/>
        <end position="28"/>
    </location>
</feature>
<organism evidence="12 13">
    <name type="scientific">Streptomyces bathyalis</name>
    <dbReference type="NCBI Taxonomy" id="2710756"/>
    <lineage>
        <taxon>Bacteria</taxon>
        <taxon>Bacillati</taxon>
        <taxon>Actinomycetota</taxon>
        <taxon>Actinomycetes</taxon>
        <taxon>Kitasatosporales</taxon>
        <taxon>Streptomycetaceae</taxon>
        <taxon>Streptomyces</taxon>
    </lineage>
</organism>
<dbReference type="AlphaFoldDB" id="A0A7T1T6U1"/>
<keyword evidence="8 11" id="KW-0472">Membrane</keyword>
<feature type="transmembrane region" description="Helical" evidence="11">
    <location>
        <begin position="418"/>
        <end position="443"/>
    </location>
</feature>
<feature type="transmembrane region" description="Helical" evidence="11">
    <location>
        <begin position="250"/>
        <end position="270"/>
    </location>
</feature>
<evidence type="ECO:0000256" key="10">
    <source>
        <dbReference type="SAM" id="MobiDB-lite"/>
    </source>
</evidence>
<evidence type="ECO:0000313" key="13">
    <source>
        <dbReference type="Proteomes" id="UP000595046"/>
    </source>
</evidence>
<reference evidence="13" key="1">
    <citation type="submission" date="2020-02" db="EMBL/GenBank/DDBJ databases">
        <title>Streptomyces sp. ASO4wet.</title>
        <authorList>
            <person name="Risdian C."/>
            <person name="Landwehr W."/>
            <person name="Schupp P."/>
            <person name="Wink J."/>
        </authorList>
    </citation>
    <scope>NUCLEOTIDE SEQUENCE [LARGE SCALE GENOMIC DNA]</scope>
    <source>
        <strain evidence="13">ASO4wet</strain>
    </source>
</reference>
<dbReference type="GO" id="GO:0005886">
    <property type="term" value="C:plasma membrane"/>
    <property type="evidence" value="ECO:0007669"/>
    <property type="project" value="UniProtKB-SubCell"/>
</dbReference>
<keyword evidence="13" id="KW-1185">Reference proteome</keyword>
<evidence type="ECO:0000256" key="3">
    <source>
        <dbReference type="ARBA" id="ARBA00022448"/>
    </source>
</evidence>
<feature type="transmembrane region" description="Helical" evidence="11">
    <location>
        <begin position="194"/>
        <end position="211"/>
    </location>
</feature>
<evidence type="ECO:0000256" key="6">
    <source>
        <dbReference type="ARBA" id="ARBA00022847"/>
    </source>
</evidence>
<dbReference type="PANTHER" id="PTHR48086:SF6">
    <property type="entry name" value="CATION_ACETATE SYMPORTER ACTP"/>
    <property type="match status" value="1"/>
</dbReference>
<feature type="transmembrane region" description="Helical" evidence="11">
    <location>
        <begin position="164"/>
        <end position="182"/>
    </location>
</feature>
<feature type="transmembrane region" description="Helical" evidence="11">
    <location>
        <begin position="126"/>
        <end position="144"/>
    </location>
</feature>
<comment type="similarity">
    <text evidence="2 9">Belongs to the sodium:solute symporter (SSF) (TC 2.A.21) family.</text>
</comment>
<proteinExistence type="inferred from homology"/>
<dbReference type="InterPro" id="IPR001734">
    <property type="entry name" value="Na/solute_symporter"/>
</dbReference>
<sequence>MSSLADERAIAISVFLVFLAGCLFISMLTSPDLHEGMDDFFAPQGSTNPLRQGIAFTGDFISAAGVLYLCGIVAVGSYDGILVIAATALSPVLMKIWLAERLPTGPGWSLGDVLSRRLPAGPARRAAGIATLVVSIPLLIAQLVPIGQITASLMGLPGEHGEMAGIALVGILILSCAAIGGVRGSTLLQIVKTVGFLLVAPLLAALVLARFDWDYGEVLAQAAQGSGAGEAYLAPGRLFGTDFVGRLDTLSLAVTVLLGTAFLPHLVMRLSTSRTAESARRASSWAVAAICLISVAVAVIGYGMQALAGAKQLEDAGPRGSNNLLLLAAALDGSDPNSPDSPGTLLTFIACAAFLTVLASASVLLLAGSAAIVHDMGRHRHAPAGQVNPHRPLRARIALVIVGVVCIALAVFGRTADAQFWLVLTYTEAATVVLPALGCALLWRDFTLRGLRWCVYGGTLVTLALLAVSPAVSGSPDSVFPDEDWVVFPLYAPGLLSVPLAFLLAWAGTRLTPASRIEPAPANPQRTGRSEDLLSATGARRP</sequence>
<dbReference type="Gene3D" id="1.20.1730.10">
    <property type="entry name" value="Sodium/glucose cotransporter"/>
    <property type="match status" value="1"/>
</dbReference>
<keyword evidence="6" id="KW-0769">Symport</keyword>
<keyword evidence="4" id="KW-1003">Cell membrane</keyword>
<dbReference type="KEGG" id="sbat:G4Z16_14635"/>